<sequence>MEEQLSNLAEQMKAIQMHIKILKSQKPKDETNQQKDFIRPSANPATILTQEMNFDVWFKMLTGELASLKYDDLLLEPMNENGEPNYDPANKGRINFVATFILSRVDDSYKQSLCDLTVPLDMIKKIREIRFPNLMSMRMTLERRWTNMVMADSEDVLKFTNRFHDAN</sequence>
<evidence type="ECO:0000313" key="2">
    <source>
        <dbReference type="Proteomes" id="UP001367676"/>
    </source>
</evidence>
<gene>
    <name evidence="1" type="ORF">V9T40_010813</name>
</gene>
<accession>A0AAN9THF8</accession>
<protein>
    <submittedName>
        <fullName evidence="1">Uncharacterized protein</fullName>
    </submittedName>
</protein>
<keyword evidence="2" id="KW-1185">Reference proteome</keyword>
<dbReference type="Proteomes" id="UP001367676">
    <property type="component" value="Unassembled WGS sequence"/>
</dbReference>
<dbReference type="EMBL" id="JBBCAQ010000037">
    <property type="protein sequence ID" value="KAK7573622.1"/>
    <property type="molecule type" value="Genomic_DNA"/>
</dbReference>
<name>A0AAN9THF8_9HEMI</name>
<evidence type="ECO:0000313" key="1">
    <source>
        <dbReference type="EMBL" id="KAK7573622.1"/>
    </source>
</evidence>
<comment type="caution">
    <text evidence="1">The sequence shown here is derived from an EMBL/GenBank/DDBJ whole genome shotgun (WGS) entry which is preliminary data.</text>
</comment>
<dbReference type="AlphaFoldDB" id="A0AAN9THF8"/>
<proteinExistence type="predicted"/>
<organism evidence="1 2">
    <name type="scientific">Parthenolecanium corni</name>
    <dbReference type="NCBI Taxonomy" id="536013"/>
    <lineage>
        <taxon>Eukaryota</taxon>
        <taxon>Metazoa</taxon>
        <taxon>Ecdysozoa</taxon>
        <taxon>Arthropoda</taxon>
        <taxon>Hexapoda</taxon>
        <taxon>Insecta</taxon>
        <taxon>Pterygota</taxon>
        <taxon>Neoptera</taxon>
        <taxon>Paraneoptera</taxon>
        <taxon>Hemiptera</taxon>
        <taxon>Sternorrhyncha</taxon>
        <taxon>Coccoidea</taxon>
        <taxon>Coccidae</taxon>
        <taxon>Parthenolecanium</taxon>
    </lineage>
</organism>
<reference evidence="1 2" key="1">
    <citation type="submission" date="2024-03" db="EMBL/GenBank/DDBJ databases">
        <title>Adaptation during the transition from Ophiocordyceps entomopathogen to insect associate is accompanied by gene loss and intensified selection.</title>
        <authorList>
            <person name="Ward C.M."/>
            <person name="Onetto C.A."/>
            <person name="Borneman A.R."/>
        </authorList>
    </citation>
    <scope>NUCLEOTIDE SEQUENCE [LARGE SCALE GENOMIC DNA]</scope>
    <source>
        <strain evidence="1">AWRI1</strain>
        <tissue evidence="1">Single Adult Female</tissue>
    </source>
</reference>